<dbReference type="PRINTS" id="PR01415">
    <property type="entry name" value="ANKYRIN"/>
</dbReference>
<feature type="non-terminal residue" evidence="4">
    <location>
        <position position="1"/>
    </location>
</feature>
<evidence type="ECO:0000313" key="5">
    <source>
        <dbReference type="Proteomes" id="UP000236333"/>
    </source>
</evidence>
<feature type="repeat" description="ANK" evidence="3">
    <location>
        <begin position="34"/>
        <end position="66"/>
    </location>
</feature>
<evidence type="ECO:0000256" key="3">
    <source>
        <dbReference type="PROSITE-ProRule" id="PRU00023"/>
    </source>
</evidence>
<dbReference type="Gene3D" id="1.25.40.20">
    <property type="entry name" value="Ankyrin repeat-containing domain"/>
    <property type="match status" value="1"/>
</dbReference>
<comment type="caution">
    <text evidence="4">The sequence shown here is derived from an EMBL/GenBank/DDBJ whole genome shotgun (WGS) entry which is preliminary data.</text>
</comment>
<dbReference type="PROSITE" id="PS50297">
    <property type="entry name" value="ANK_REP_REGION"/>
    <property type="match status" value="2"/>
</dbReference>
<reference evidence="4 5" key="1">
    <citation type="journal article" date="2017" name="Mol. Biol. Evol.">
        <title>The 4-celled Tetrabaena socialis nuclear genome reveals the essential components for genetic control of cell number at the origin of multicellularity in the volvocine lineage.</title>
        <authorList>
            <person name="Featherston J."/>
            <person name="Arakaki Y."/>
            <person name="Hanschen E.R."/>
            <person name="Ferris P.J."/>
            <person name="Michod R.E."/>
            <person name="Olson B.J.S.C."/>
            <person name="Nozaki H."/>
            <person name="Durand P.M."/>
        </authorList>
    </citation>
    <scope>NUCLEOTIDE SEQUENCE [LARGE SCALE GENOMIC DNA]</scope>
    <source>
        <strain evidence="4 5">NIES-571</strain>
    </source>
</reference>
<name>A0A2J7ZI25_9CHLO</name>
<sequence length="97" mass="10731">NGRTALHCASLNGSKEVVEALLRARADMAAKDTGGWTALHYASLNGSKEVVEALLRAKADMAAKDTPGNEYAKDEIQWWGRRYVKVTKAKMHSQQMR</sequence>
<dbReference type="AlphaFoldDB" id="A0A2J7ZI25"/>
<keyword evidence="1" id="KW-0677">Repeat</keyword>
<dbReference type="Pfam" id="PF12796">
    <property type="entry name" value="Ank_2"/>
    <property type="match status" value="1"/>
</dbReference>
<dbReference type="PANTHER" id="PTHR24171">
    <property type="entry name" value="ANKYRIN REPEAT DOMAIN-CONTAINING PROTEIN 39-RELATED"/>
    <property type="match status" value="1"/>
</dbReference>
<dbReference type="PROSITE" id="PS50088">
    <property type="entry name" value="ANK_REPEAT"/>
    <property type="match status" value="2"/>
</dbReference>
<dbReference type="SMART" id="SM00248">
    <property type="entry name" value="ANK"/>
    <property type="match status" value="2"/>
</dbReference>
<evidence type="ECO:0000256" key="2">
    <source>
        <dbReference type="ARBA" id="ARBA00023043"/>
    </source>
</evidence>
<dbReference type="InterPro" id="IPR036770">
    <property type="entry name" value="Ankyrin_rpt-contain_sf"/>
</dbReference>
<evidence type="ECO:0000256" key="1">
    <source>
        <dbReference type="ARBA" id="ARBA00022737"/>
    </source>
</evidence>
<dbReference type="GO" id="GO:0016740">
    <property type="term" value="F:transferase activity"/>
    <property type="evidence" value="ECO:0007669"/>
    <property type="project" value="UniProtKB-KW"/>
</dbReference>
<dbReference type="SUPFAM" id="SSF48403">
    <property type="entry name" value="Ankyrin repeat"/>
    <property type="match status" value="1"/>
</dbReference>
<protein>
    <submittedName>
        <fullName evidence="4">Palmitoyltransferase AKR1</fullName>
    </submittedName>
</protein>
<keyword evidence="5" id="KW-1185">Reference proteome</keyword>
<keyword evidence="4" id="KW-0808">Transferase</keyword>
<dbReference type="Proteomes" id="UP000236333">
    <property type="component" value="Unassembled WGS sequence"/>
</dbReference>
<dbReference type="EMBL" id="PGGS01001950">
    <property type="protein sequence ID" value="PNG99918.1"/>
    <property type="molecule type" value="Genomic_DNA"/>
</dbReference>
<dbReference type="OrthoDB" id="548600at2759"/>
<keyword evidence="2 3" id="KW-0040">ANK repeat</keyword>
<dbReference type="InterPro" id="IPR002110">
    <property type="entry name" value="Ankyrin_rpt"/>
</dbReference>
<accession>A0A2J7ZI25</accession>
<gene>
    <name evidence="4" type="ORF">TSOC_014292</name>
</gene>
<proteinExistence type="predicted"/>
<evidence type="ECO:0000313" key="4">
    <source>
        <dbReference type="EMBL" id="PNG99918.1"/>
    </source>
</evidence>
<feature type="repeat" description="ANK" evidence="3">
    <location>
        <begin position="1"/>
        <end position="33"/>
    </location>
</feature>
<organism evidence="4 5">
    <name type="scientific">Tetrabaena socialis</name>
    <dbReference type="NCBI Taxonomy" id="47790"/>
    <lineage>
        <taxon>Eukaryota</taxon>
        <taxon>Viridiplantae</taxon>
        <taxon>Chlorophyta</taxon>
        <taxon>core chlorophytes</taxon>
        <taxon>Chlorophyceae</taxon>
        <taxon>CS clade</taxon>
        <taxon>Chlamydomonadales</taxon>
        <taxon>Tetrabaenaceae</taxon>
        <taxon>Tetrabaena</taxon>
    </lineage>
</organism>